<dbReference type="InterPro" id="IPR008278">
    <property type="entry name" value="4-PPantetheinyl_Trfase_dom"/>
</dbReference>
<dbReference type="SUPFAM" id="SSF56214">
    <property type="entry name" value="4'-phosphopantetheinyl transferase"/>
    <property type="match status" value="1"/>
</dbReference>
<dbReference type="Gene3D" id="3.90.470.20">
    <property type="entry name" value="4'-phosphopantetheinyl transferase domain"/>
    <property type="match status" value="1"/>
</dbReference>
<evidence type="ECO:0000259" key="12">
    <source>
        <dbReference type="Pfam" id="PF01648"/>
    </source>
</evidence>
<feature type="binding site" evidence="11">
    <location>
        <position position="55"/>
    </location>
    <ligand>
        <name>Mg(2+)</name>
        <dbReference type="ChEBI" id="CHEBI:18420"/>
    </ligand>
</feature>
<comment type="similarity">
    <text evidence="11">Belongs to the P-Pant transferase superfamily. AcpS family.</text>
</comment>
<protein>
    <recommendedName>
        <fullName evidence="11">Holo-[acyl-carrier-protein] synthase</fullName>
        <shortName evidence="11">Holo-ACP synthase</shortName>
        <ecNumber evidence="11">2.7.8.7</ecNumber>
    </recommendedName>
    <alternativeName>
        <fullName evidence="11">4'-phosphopantetheinyl transferase AcpS</fullName>
    </alternativeName>
</protein>
<keyword evidence="10 11" id="KW-0275">Fatty acid biosynthesis</keyword>
<dbReference type="GO" id="GO:0000287">
    <property type="term" value="F:magnesium ion binding"/>
    <property type="evidence" value="ECO:0007669"/>
    <property type="project" value="UniProtKB-UniRule"/>
</dbReference>
<evidence type="ECO:0000256" key="10">
    <source>
        <dbReference type="ARBA" id="ARBA00023160"/>
    </source>
</evidence>
<dbReference type="GO" id="GO:0019878">
    <property type="term" value="P:lysine biosynthetic process via aminoadipic acid"/>
    <property type="evidence" value="ECO:0007669"/>
    <property type="project" value="TreeGrafter"/>
</dbReference>
<dbReference type="GO" id="GO:0005829">
    <property type="term" value="C:cytosol"/>
    <property type="evidence" value="ECO:0007669"/>
    <property type="project" value="TreeGrafter"/>
</dbReference>
<dbReference type="PANTHER" id="PTHR12215:SF10">
    <property type="entry name" value="L-AMINOADIPATE-SEMIALDEHYDE DEHYDROGENASE-PHOSPHOPANTETHEINYL TRANSFERASE"/>
    <property type="match status" value="1"/>
</dbReference>
<comment type="similarity">
    <text evidence="2">Belongs to the P-Pant transferase superfamily. Gsp/Sfp/HetI/AcpT family.</text>
</comment>
<evidence type="ECO:0000256" key="7">
    <source>
        <dbReference type="ARBA" id="ARBA00022832"/>
    </source>
</evidence>
<dbReference type="NCBIfam" id="TIGR00516">
    <property type="entry name" value="acpS"/>
    <property type="match status" value="1"/>
</dbReference>
<evidence type="ECO:0000256" key="11">
    <source>
        <dbReference type="HAMAP-Rule" id="MF_00101"/>
    </source>
</evidence>
<keyword evidence="7 11" id="KW-0276">Fatty acid metabolism</keyword>
<sequence length="121" mass="13689">MKGLGTDIIEIERIKDAIQRRDRFKTRFFTDKEVKYCEQYKKPWANFAGRFAAKEAVVKALGTGFSGFKWHDVEIISTKSGKPEVNLYNGAQEVADDKGITEIMISISHCHDYAVAQAIAE</sequence>
<evidence type="ECO:0000313" key="13">
    <source>
        <dbReference type="EMBL" id="MBM7557695.1"/>
    </source>
</evidence>
<name>A0A938XUD8_9FIRM</name>
<feature type="domain" description="4'-phosphopantetheinyl transferase" evidence="12">
    <location>
        <begin position="3"/>
        <end position="95"/>
    </location>
</feature>
<dbReference type="InterPro" id="IPR002582">
    <property type="entry name" value="ACPS"/>
</dbReference>
<comment type="subcellular location">
    <subcellularLocation>
        <location evidence="11">Cytoplasm</location>
    </subcellularLocation>
</comment>
<evidence type="ECO:0000256" key="4">
    <source>
        <dbReference type="ARBA" id="ARBA00022516"/>
    </source>
</evidence>
<reference evidence="13" key="1">
    <citation type="submission" date="2021-01" db="EMBL/GenBank/DDBJ databases">
        <title>Genomic Encyclopedia of Type Strains, Phase IV (KMG-IV): sequencing the most valuable type-strain genomes for metagenomic binning, comparative biology and taxonomic classification.</title>
        <authorList>
            <person name="Goeker M."/>
        </authorList>
    </citation>
    <scope>NUCLEOTIDE SEQUENCE</scope>
    <source>
        <strain evidence="13">DSM 23230</strain>
    </source>
</reference>
<keyword evidence="6 11" id="KW-0479">Metal-binding</keyword>
<keyword evidence="8 11" id="KW-0460">Magnesium</keyword>
<dbReference type="InterPro" id="IPR037143">
    <property type="entry name" value="4-PPantetheinyl_Trfase_dom_sf"/>
</dbReference>
<dbReference type="PANTHER" id="PTHR12215">
    <property type="entry name" value="PHOSPHOPANTETHEINE TRANSFERASE"/>
    <property type="match status" value="1"/>
</dbReference>
<dbReference type="InterPro" id="IPR004568">
    <property type="entry name" value="Ppantetheine-prot_Trfase_dom"/>
</dbReference>
<proteinExistence type="inferred from homology"/>
<dbReference type="EC" id="2.7.8.7" evidence="11"/>
<keyword evidence="9 11" id="KW-0443">Lipid metabolism</keyword>
<comment type="catalytic activity">
    <reaction evidence="11">
        <text>apo-[ACP] + CoA = holo-[ACP] + adenosine 3',5'-bisphosphate + H(+)</text>
        <dbReference type="Rhea" id="RHEA:12068"/>
        <dbReference type="Rhea" id="RHEA-COMP:9685"/>
        <dbReference type="Rhea" id="RHEA-COMP:9690"/>
        <dbReference type="ChEBI" id="CHEBI:15378"/>
        <dbReference type="ChEBI" id="CHEBI:29999"/>
        <dbReference type="ChEBI" id="CHEBI:57287"/>
        <dbReference type="ChEBI" id="CHEBI:58343"/>
        <dbReference type="ChEBI" id="CHEBI:64479"/>
        <dbReference type="EC" id="2.7.8.7"/>
    </reaction>
</comment>
<dbReference type="Pfam" id="PF01648">
    <property type="entry name" value="ACPS"/>
    <property type="match status" value="1"/>
</dbReference>
<evidence type="ECO:0000256" key="3">
    <source>
        <dbReference type="ARBA" id="ARBA00022490"/>
    </source>
</evidence>
<evidence type="ECO:0000256" key="8">
    <source>
        <dbReference type="ARBA" id="ARBA00022842"/>
    </source>
</evidence>
<evidence type="ECO:0000313" key="14">
    <source>
        <dbReference type="Proteomes" id="UP000774000"/>
    </source>
</evidence>
<dbReference type="EMBL" id="JAFBDQ010000015">
    <property type="protein sequence ID" value="MBM7557695.1"/>
    <property type="molecule type" value="Genomic_DNA"/>
</dbReference>
<dbReference type="NCBIfam" id="TIGR00556">
    <property type="entry name" value="pantethn_trn"/>
    <property type="match status" value="1"/>
</dbReference>
<evidence type="ECO:0000256" key="6">
    <source>
        <dbReference type="ARBA" id="ARBA00022723"/>
    </source>
</evidence>
<keyword evidence="5 11" id="KW-0808">Transferase</keyword>
<evidence type="ECO:0000256" key="5">
    <source>
        <dbReference type="ARBA" id="ARBA00022679"/>
    </source>
</evidence>
<keyword evidence="4 11" id="KW-0444">Lipid biosynthesis</keyword>
<comment type="function">
    <text evidence="11">Transfers the 4'-phosphopantetheine moiety from coenzyme A to a Ser of acyl-carrier-protein.</text>
</comment>
<evidence type="ECO:0000256" key="9">
    <source>
        <dbReference type="ARBA" id="ARBA00023098"/>
    </source>
</evidence>
<keyword evidence="3 11" id="KW-0963">Cytoplasm</keyword>
<keyword evidence="14" id="KW-1185">Reference proteome</keyword>
<dbReference type="HAMAP" id="MF_00101">
    <property type="entry name" value="AcpS"/>
    <property type="match status" value="1"/>
</dbReference>
<dbReference type="AlphaFoldDB" id="A0A938XUD8"/>
<gene>
    <name evidence="11" type="primary">acpS</name>
    <name evidence="13" type="ORF">JOC47_002561</name>
</gene>
<dbReference type="InterPro" id="IPR050559">
    <property type="entry name" value="P-Pant_transferase_sf"/>
</dbReference>
<comment type="cofactor">
    <cofactor evidence="1 11">
        <name>Mg(2+)</name>
        <dbReference type="ChEBI" id="CHEBI:18420"/>
    </cofactor>
</comment>
<evidence type="ECO:0000256" key="2">
    <source>
        <dbReference type="ARBA" id="ARBA00010990"/>
    </source>
</evidence>
<organism evidence="13 14">
    <name type="scientific">Halanaerobacter jeridensis</name>
    <dbReference type="NCBI Taxonomy" id="706427"/>
    <lineage>
        <taxon>Bacteria</taxon>
        <taxon>Bacillati</taxon>
        <taxon>Bacillota</taxon>
        <taxon>Clostridia</taxon>
        <taxon>Halanaerobiales</taxon>
        <taxon>Halobacteroidaceae</taxon>
        <taxon>Halanaerobacter</taxon>
    </lineage>
</organism>
<dbReference type="Proteomes" id="UP000774000">
    <property type="component" value="Unassembled WGS sequence"/>
</dbReference>
<dbReference type="GO" id="GO:0006633">
    <property type="term" value="P:fatty acid biosynthetic process"/>
    <property type="evidence" value="ECO:0007669"/>
    <property type="project" value="UniProtKB-UniRule"/>
</dbReference>
<dbReference type="GO" id="GO:0008897">
    <property type="term" value="F:holo-[acyl-carrier-protein] synthase activity"/>
    <property type="evidence" value="ECO:0007669"/>
    <property type="project" value="UniProtKB-UniRule"/>
</dbReference>
<comment type="caution">
    <text evidence="13">The sequence shown here is derived from an EMBL/GenBank/DDBJ whole genome shotgun (WGS) entry which is preliminary data.</text>
</comment>
<evidence type="ECO:0000256" key="1">
    <source>
        <dbReference type="ARBA" id="ARBA00001946"/>
    </source>
</evidence>
<dbReference type="RefSeq" id="WP_204702439.1">
    <property type="nucleotide sequence ID" value="NZ_JAFBDQ010000015.1"/>
</dbReference>
<feature type="binding site" evidence="11">
    <location>
        <position position="7"/>
    </location>
    <ligand>
        <name>Mg(2+)</name>
        <dbReference type="ChEBI" id="CHEBI:18420"/>
    </ligand>
</feature>
<accession>A0A938XUD8</accession>